<comment type="caution">
    <text evidence="1">The sequence shown here is derived from an EMBL/GenBank/DDBJ whole genome shotgun (WGS) entry which is preliminary data.</text>
</comment>
<dbReference type="Proteomes" id="UP000607653">
    <property type="component" value="Unassembled WGS sequence"/>
</dbReference>
<reference evidence="1 2" key="1">
    <citation type="journal article" date="2020" name="Mol. Biol. Evol.">
        <title>Distinct Expression and Methylation Patterns for Genes with Different Fates following a Single Whole-Genome Duplication in Flowering Plants.</title>
        <authorList>
            <person name="Shi T."/>
            <person name="Rahmani R.S."/>
            <person name="Gugger P.F."/>
            <person name="Wang M."/>
            <person name="Li H."/>
            <person name="Zhang Y."/>
            <person name="Li Z."/>
            <person name="Wang Q."/>
            <person name="Van de Peer Y."/>
            <person name="Marchal K."/>
            <person name="Chen J."/>
        </authorList>
    </citation>
    <scope>NUCLEOTIDE SEQUENCE [LARGE SCALE GENOMIC DNA]</scope>
    <source>
        <tissue evidence="1">Leaf</tissue>
    </source>
</reference>
<dbReference type="PANTHER" id="PTHR32011">
    <property type="entry name" value="OS08G0472400 PROTEIN"/>
    <property type="match status" value="1"/>
</dbReference>
<proteinExistence type="predicted"/>
<dbReference type="AlphaFoldDB" id="A0A822XB86"/>
<gene>
    <name evidence="1" type="ORF">HUJ06_020137</name>
</gene>
<protein>
    <submittedName>
        <fullName evidence="1">Uncharacterized protein</fullName>
    </submittedName>
</protein>
<keyword evidence="2" id="KW-1185">Reference proteome</keyword>
<name>A0A822XB86_NELNU</name>
<organism evidence="1 2">
    <name type="scientific">Nelumbo nucifera</name>
    <name type="common">Sacred lotus</name>
    <dbReference type="NCBI Taxonomy" id="4432"/>
    <lineage>
        <taxon>Eukaryota</taxon>
        <taxon>Viridiplantae</taxon>
        <taxon>Streptophyta</taxon>
        <taxon>Embryophyta</taxon>
        <taxon>Tracheophyta</taxon>
        <taxon>Spermatophyta</taxon>
        <taxon>Magnoliopsida</taxon>
        <taxon>Proteales</taxon>
        <taxon>Nelumbonaceae</taxon>
        <taxon>Nelumbo</taxon>
    </lineage>
</organism>
<dbReference type="EMBL" id="DUZY01000001">
    <property type="protein sequence ID" value="DAD18674.1"/>
    <property type="molecule type" value="Genomic_DNA"/>
</dbReference>
<dbReference type="PANTHER" id="PTHR32011:SF2">
    <property type="entry name" value="OS08G0472400 PROTEIN"/>
    <property type="match status" value="1"/>
</dbReference>
<accession>A0A822XB86</accession>
<evidence type="ECO:0000313" key="2">
    <source>
        <dbReference type="Proteomes" id="UP000607653"/>
    </source>
</evidence>
<evidence type="ECO:0000313" key="1">
    <source>
        <dbReference type="EMBL" id="DAD18674.1"/>
    </source>
</evidence>
<sequence>MEERRNPGLPRSSCFTTGFNEAEKALHITRNALKRAPLLIPVFNHCYITCNPCLAINPRRESHLLLWSGSL</sequence>